<dbReference type="Pfam" id="PF18911">
    <property type="entry name" value="PKD_4"/>
    <property type="match status" value="3"/>
</dbReference>
<dbReference type="CDD" id="cd00146">
    <property type="entry name" value="PKD"/>
    <property type="match status" value="1"/>
</dbReference>
<dbReference type="OrthoDB" id="226690at2"/>
<dbReference type="SUPFAM" id="SSF49299">
    <property type="entry name" value="PKD domain"/>
    <property type="match status" value="4"/>
</dbReference>
<keyword evidence="1" id="KW-0677">Repeat</keyword>
<dbReference type="PANTHER" id="PTHR22990">
    <property type="entry name" value="F-BOX ONLY PROTEIN"/>
    <property type="match status" value="1"/>
</dbReference>
<dbReference type="InterPro" id="IPR013783">
    <property type="entry name" value="Ig-like_fold"/>
</dbReference>
<dbReference type="Gene3D" id="2.60.40.10">
    <property type="entry name" value="Immunoglobulins"/>
    <property type="match status" value="4"/>
</dbReference>
<reference evidence="5 6" key="1">
    <citation type="submission" date="2019-06" db="EMBL/GenBank/DDBJ databases">
        <title>Sequencing the genomes of 1000 actinobacteria strains.</title>
        <authorList>
            <person name="Klenk H.-P."/>
        </authorList>
    </citation>
    <scope>NUCLEOTIDE SEQUENCE [LARGE SCALE GENOMIC DNA]</scope>
    <source>
        <strain evidence="5 6">DSM 17305</strain>
    </source>
</reference>
<dbReference type="InterPro" id="IPR035986">
    <property type="entry name" value="PKD_dom_sf"/>
</dbReference>
<keyword evidence="6" id="KW-1185">Reference proteome</keyword>
<organism evidence="5 6">
    <name type="scientific">Kribbella jejuensis</name>
    <dbReference type="NCBI Taxonomy" id="236068"/>
    <lineage>
        <taxon>Bacteria</taxon>
        <taxon>Bacillati</taxon>
        <taxon>Actinomycetota</taxon>
        <taxon>Actinomycetes</taxon>
        <taxon>Propionibacteriales</taxon>
        <taxon>Kribbellaceae</taxon>
        <taxon>Kribbella</taxon>
    </lineage>
</organism>
<gene>
    <name evidence="5" type="ORF">FB475_4809</name>
</gene>
<evidence type="ECO:0000313" key="5">
    <source>
        <dbReference type="EMBL" id="TQJ11884.1"/>
    </source>
</evidence>
<evidence type="ECO:0000256" key="3">
    <source>
        <dbReference type="SAM" id="SignalP"/>
    </source>
</evidence>
<dbReference type="RefSeq" id="WP_141858792.1">
    <property type="nucleotide sequence ID" value="NZ_BAAAKA010000018.1"/>
</dbReference>
<feature type="signal peptide" evidence="3">
    <location>
        <begin position="1"/>
        <end position="31"/>
    </location>
</feature>
<feature type="domain" description="PKD" evidence="4">
    <location>
        <begin position="1250"/>
        <end position="1318"/>
    </location>
</feature>
<dbReference type="SMART" id="SM00710">
    <property type="entry name" value="PbH1"/>
    <property type="match status" value="16"/>
</dbReference>
<dbReference type="SMART" id="SM00089">
    <property type="entry name" value="PKD"/>
    <property type="match status" value="4"/>
</dbReference>
<keyword evidence="3" id="KW-0732">Signal</keyword>
<accession>A0A542E994</accession>
<feature type="chain" id="PRO_5021861865" evidence="3">
    <location>
        <begin position="32"/>
        <end position="1404"/>
    </location>
</feature>
<name>A0A542E994_9ACTN</name>
<dbReference type="EMBL" id="VFMM01000002">
    <property type="protein sequence ID" value="TQJ11884.1"/>
    <property type="molecule type" value="Genomic_DNA"/>
</dbReference>
<evidence type="ECO:0000256" key="2">
    <source>
        <dbReference type="SAM" id="MobiDB-lite"/>
    </source>
</evidence>
<dbReference type="InterPro" id="IPR011050">
    <property type="entry name" value="Pectin_lyase_fold/virulence"/>
</dbReference>
<protein>
    <submittedName>
        <fullName evidence="5">Parallel beta-helix repeat protein</fullName>
    </submittedName>
</protein>
<dbReference type="SUPFAM" id="SSF51126">
    <property type="entry name" value="Pectin lyase-like"/>
    <property type="match status" value="2"/>
</dbReference>
<dbReference type="InterPro" id="IPR012334">
    <property type="entry name" value="Pectin_lyas_fold"/>
</dbReference>
<dbReference type="InterPro" id="IPR006626">
    <property type="entry name" value="PbH1"/>
</dbReference>
<feature type="domain" description="PKD" evidence="4">
    <location>
        <begin position="545"/>
        <end position="632"/>
    </location>
</feature>
<dbReference type="InterPro" id="IPR039448">
    <property type="entry name" value="Beta_helix"/>
</dbReference>
<dbReference type="InterPro" id="IPR051550">
    <property type="entry name" value="SCF-Subunits/Alg-Epimerases"/>
</dbReference>
<evidence type="ECO:0000259" key="4">
    <source>
        <dbReference type="PROSITE" id="PS50093"/>
    </source>
</evidence>
<dbReference type="InterPro" id="IPR022409">
    <property type="entry name" value="PKD/Chitinase_dom"/>
</dbReference>
<dbReference type="GO" id="GO:0005975">
    <property type="term" value="P:carbohydrate metabolic process"/>
    <property type="evidence" value="ECO:0007669"/>
    <property type="project" value="UniProtKB-ARBA"/>
</dbReference>
<feature type="domain" description="PKD" evidence="4">
    <location>
        <begin position="1317"/>
        <end position="1404"/>
    </location>
</feature>
<proteinExistence type="predicted"/>
<evidence type="ECO:0000313" key="6">
    <source>
        <dbReference type="Proteomes" id="UP000316298"/>
    </source>
</evidence>
<dbReference type="Pfam" id="PF13229">
    <property type="entry name" value="Beta_helix"/>
    <property type="match status" value="2"/>
</dbReference>
<dbReference type="InterPro" id="IPR000601">
    <property type="entry name" value="PKD_dom"/>
</dbReference>
<dbReference type="Gene3D" id="2.160.20.10">
    <property type="entry name" value="Single-stranded right-handed beta-helix, Pectin lyase-like"/>
    <property type="match status" value="3"/>
</dbReference>
<comment type="caution">
    <text evidence="5">The sequence shown here is derived from an EMBL/GenBank/DDBJ whole genome shotgun (WGS) entry which is preliminary data.</text>
</comment>
<dbReference type="Proteomes" id="UP000316298">
    <property type="component" value="Unassembled WGS sequence"/>
</dbReference>
<dbReference type="PROSITE" id="PS50093">
    <property type="entry name" value="PKD"/>
    <property type="match status" value="3"/>
</dbReference>
<dbReference type="PANTHER" id="PTHR22990:SF15">
    <property type="entry name" value="F-BOX ONLY PROTEIN 10"/>
    <property type="match status" value="1"/>
</dbReference>
<feature type="region of interest" description="Disordered" evidence="2">
    <location>
        <begin position="1088"/>
        <end position="1115"/>
    </location>
</feature>
<sequence length="1404" mass="142655">MNKRLRSLAAATVISTTAALVLVVTSSPANAVGTGYWVNNTVACSDTGAGTQAAPFCTISQGTKKAVLPGDTVHVAPGIYREQVTVNASGTATDPITVTGDAPGVVVLGTKSLAGAALWTATSTTAWSAPYTPPSAPKQVFVDNQRLATATSATTTTPNSWFYDATAKVLYVDLGGPNPGDGHQVEAGAQSFGVTTSSKQNVVISNLEFDRANLAGVRLLSSSAITVDHVTTSQSAGNGVLVDTCSNSSITVRSTAVDNALSTGIKLNASSGVTVTASTTHNNGLHGIGLGTSPNNLLTGNTAYANISLNPNATANGIDVDTSSPDNRVIGNITYQNQDSGIQIYSSSHRALVARNISYGNGDHGFDTLTSTGVQYLNNTAYGNRRDGISIEGTSTGATVADNLLVDNGTTATEYDLYVDAGSYSGLTADRDMAYNHVVAPSTKVNGVIYKTLTAFATATGQEAHGLSLDPDFVNPAGADFRLVAGSAAVDSADSSVANFVAADQGGNAPADDAIVPDTGAGTPTYADRGALEYQPIAGATDYPPHAAAVLNPAAVNMPPSTPVTADASGSSDADVNGIASYTFDFGDGTVVGPQAPATATHKYAAAGTFTVTTTVTDTAGLTDTATAQEVVSLRQLQTYSVEQTNPSCSDTGPGTVTTPFCSIGAATKKALAGDTILVGAGQYREQVQLTASGEPGAPITLRATSPSAVVLGTNDVSDAAGWSATSTNAWKHAFTPAPSQVFLDGQPLAKATSSTTTTSGSWFYDTPTATLYVDIGGANPATGHTVAAGARSFGILLRQVTDVNISGFAVRQTNLSGVYLDTVQRVSLDTIDTAQSGAQGVTADNSANVTLSGVQASANLSIGIRLFNTTDSTVKASVTHENNFHGVSIQGGARDTVTGVTAYRNKRLSARIAAGIDVSSSAQNTVVDGNLSYSNDDSGIESYTGATGTLVRRNVVYDNGDHGIDNFQATGSQVISNTVVSNATAGINFEGGSSGALTRNNVTMDNAVGSTRTIGEIRVDETSGQGTVLDRDLVFQSNGGPLFEWASQPYTTLSSYQAVSGEEPTGKSANPKFVNLTGRDLHLTSASPAIDAADTTPAGWSGTDKDGIAPIDDPAVANTGTGSVSYADLGAYEYVGPVARATVSPTSGFAPVAVTVDGSTSVGQSAPLATYLIACGNGTTIAQATGTCNYTTAATYAPTLTVTDTAGRTDTWTSAPIVVQPNGVPTARLTATPAQAYVPQTVLMDASKSSDADGRPLAGYTFDCGNGTTTGALTTSTANCTYPTAGTYTAAVTVTDTGGLTSRATTQVKILADVPPTAVLSLNKTTVKSKQAVQADASKSTDPDKTPIATYTFNCGNGTTLPPQTSATTSCTYNSLGLYTVTVTVTDSIGKSSSASKTVLVLL</sequence>
<evidence type="ECO:0000256" key="1">
    <source>
        <dbReference type="ARBA" id="ARBA00022737"/>
    </source>
</evidence>